<evidence type="ECO:0000256" key="7">
    <source>
        <dbReference type="ARBA" id="ARBA00023136"/>
    </source>
</evidence>
<evidence type="ECO:0000256" key="2">
    <source>
        <dbReference type="ARBA" id="ARBA00022475"/>
    </source>
</evidence>
<feature type="domain" description="Glycosyltransferase RgtA/B/C/D-like" evidence="9">
    <location>
        <begin position="43"/>
        <end position="193"/>
    </location>
</feature>
<protein>
    <submittedName>
        <fullName evidence="10">Glycosyltransferase family 39 protein</fullName>
    </submittedName>
</protein>
<name>A0ABN2QLZ3_9MICO</name>
<sequence length="467" mass="50524">MAGAGIPSYWGDEAASVLSASRSLPSLFALLGHIDAVHGTYYLFLHVWTGLFGTSEAVVRLPSAMAVGMAAAGTVVLGGRLYDRRLGVLAGLVFAILPEVTRMGVEARSYAFAMAAAVWLTAWFVALVRRGETRRRIWLLFGVAAAGAVYVFLYLALLLVAQLVFLLACRADRAVVRRWLEAVTLAALLAAPIVAAALDQRAQIRFLAERDYATPASVLVGQWFATPVFACFAWAFIVVALVAGFWSDRRRHFSSFALVLTWFAAPTLLILAGNAWVSPMYNLRYPSFCAPAVALLIALGIDRAASVARDGRWRTVGRIAATVVLVAVAAPQYAAQRGPYAKDGGADLRQTAEVVAAHATSGDGIVFDPSVKPSRRPRLSIDLYPERFAGLADLALVKPYGGRTSLWDRVAPVDAIANAIRQHDTVWVVESGADRTEVDAVRSLGYVVRRALPVHRTTVYELTREQP</sequence>
<comment type="subcellular location">
    <subcellularLocation>
        <location evidence="1">Cell membrane</location>
        <topology evidence="1">Multi-pass membrane protein</topology>
    </subcellularLocation>
</comment>
<evidence type="ECO:0000256" key="4">
    <source>
        <dbReference type="ARBA" id="ARBA00022679"/>
    </source>
</evidence>
<dbReference type="PANTHER" id="PTHR33908:SF3">
    <property type="entry name" value="UNDECAPRENYL PHOSPHATE-ALPHA-4-AMINO-4-DEOXY-L-ARABINOSE ARABINOSYL TRANSFERASE"/>
    <property type="match status" value="1"/>
</dbReference>
<evidence type="ECO:0000256" key="8">
    <source>
        <dbReference type="SAM" id="Phobius"/>
    </source>
</evidence>
<keyword evidence="2" id="KW-1003">Cell membrane</keyword>
<feature type="transmembrane region" description="Helical" evidence="8">
    <location>
        <begin position="84"/>
        <end position="100"/>
    </location>
</feature>
<evidence type="ECO:0000259" key="9">
    <source>
        <dbReference type="Pfam" id="PF13231"/>
    </source>
</evidence>
<evidence type="ECO:0000256" key="5">
    <source>
        <dbReference type="ARBA" id="ARBA00022692"/>
    </source>
</evidence>
<evidence type="ECO:0000256" key="1">
    <source>
        <dbReference type="ARBA" id="ARBA00004651"/>
    </source>
</evidence>
<reference evidence="10 11" key="1">
    <citation type="journal article" date="2019" name="Int. J. Syst. Evol. Microbiol.">
        <title>The Global Catalogue of Microorganisms (GCM) 10K type strain sequencing project: providing services to taxonomists for standard genome sequencing and annotation.</title>
        <authorList>
            <consortium name="The Broad Institute Genomics Platform"/>
            <consortium name="The Broad Institute Genome Sequencing Center for Infectious Disease"/>
            <person name="Wu L."/>
            <person name="Ma J."/>
        </authorList>
    </citation>
    <scope>NUCLEOTIDE SEQUENCE [LARGE SCALE GENOMIC DNA]</scope>
    <source>
        <strain evidence="10 11">JCM 13584</strain>
    </source>
</reference>
<feature type="transmembrane region" description="Helical" evidence="8">
    <location>
        <begin position="138"/>
        <end position="167"/>
    </location>
</feature>
<feature type="transmembrane region" description="Helical" evidence="8">
    <location>
        <begin position="57"/>
        <end position="78"/>
    </location>
</feature>
<feature type="transmembrane region" description="Helical" evidence="8">
    <location>
        <begin position="107"/>
        <end position="126"/>
    </location>
</feature>
<proteinExistence type="predicted"/>
<keyword evidence="4" id="KW-0808">Transferase</keyword>
<keyword evidence="3" id="KW-0328">Glycosyltransferase</keyword>
<dbReference type="InterPro" id="IPR050297">
    <property type="entry name" value="LipidA_mod_glycosyltrf_83"/>
</dbReference>
<evidence type="ECO:0000256" key="3">
    <source>
        <dbReference type="ARBA" id="ARBA00022676"/>
    </source>
</evidence>
<keyword evidence="6 8" id="KW-1133">Transmembrane helix</keyword>
<comment type="caution">
    <text evidence="10">The sequence shown here is derived from an EMBL/GenBank/DDBJ whole genome shotgun (WGS) entry which is preliminary data.</text>
</comment>
<organism evidence="10 11">
    <name type="scientific">Agromyces allii</name>
    <dbReference type="NCBI Taxonomy" id="393607"/>
    <lineage>
        <taxon>Bacteria</taxon>
        <taxon>Bacillati</taxon>
        <taxon>Actinomycetota</taxon>
        <taxon>Actinomycetes</taxon>
        <taxon>Micrococcales</taxon>
        <taxon>Microbacteriaceae</taxon>
        <taxon>Agromyces</taxon>
    </lineage>
</organism>
<keyword evidence="7 8" id="KW-0472">Membrane</keyword>
<dbReference type="PANTHER" id="PTHR33908">
    <property type="entry name" value="MANNOSYLTRANSFERASE YKCB-RELATED"/>
    <property type="match status" value="1"/>
</dbReference>
<feature type="transmembrane region" description="Helical" evidence="8">
    <location>
        <begin position="256"/>
        <end position="277"/>
    </location>
</feature>
<gene>
    <name evidence="10" type="ORF">GCM10009717_19440</name>
</gene>
<evidence type="ECO:0000256" key="6">
    <source>
        <dbReference type="ARBA" id="ARBA00022989"/>
    </source>
</evidence>
<feature type="transmembrane region" description="Helical" evidence="8">
    <location>
        <begin position="179"/>
        <end position="198"/>
    </location>
</feature>
<evidence type="ECO:0000313" key="10">
    <source>
        <dbReference type="EMBL" id="GAA1953635.1"/>
    </source>
</evidence>
<keyword evidence="5 8" id="KW-0812">Transmembrane</keyword>
<dbReference type="Pfam" id="PF13231">
    <property type="entry name" value="PMT_2"/>
    <property type="match status" value="1"/>
</dbReference>
<feature type="transmembrane region" description="Helical" evidence="8">
    <location>
        <begin position="218"/>
        <end position="244"/>
    </location>
</feature>
<dbReference type="Proteomes" id="UP001499954">
    <property type="component" value="Unassembled WGS sequence"/>
</dbReference>
<keyword evidence="11" id="KW-1185">Reference proteome</keyword>
<evidence type="ECO:0000313" key="11">
    <source>
        <dbReference type="Proteomes" id="UP001499954"/>
    </source>
</evidence>
<dbReference type="EMBL" id="BAAAMK010000002">
    <property type="protein sequence ID" value="GAA1953635.1"/>
    <property type="molecule type" value="Genomic_DNA"/>
</dbReference>
<dbReference type="InterPro" id="IPR038731">
    <property type="entry name" value="RgtA/B/C-like"/>
</dbReference>
<feature type="transmembrane region" description="Helical" evidence="8">
    <location>
        <begin position="283"/>
        <end position="301"/>
    </location>
</feature>
<accession>A0ABN2QLZ3</accession>